<dbReference type="CDD" id="cd00082">
    <property type="entry name" value="HisKA"/>
    <property type="match status" value="1"/>
</dbReference>
<dbReference type="PANTHER" id="PTHR45339:SF1">
    <property type="entry name" value="HYBRID SIGNAL TRANSDUCTION HISTIDINE KINASE J"/>
    <property type="match status" value="1"/>
</dbReference>
<dbReference type="PROSITE" id="PS50109">
    <property type="entry name" value="HIS_KIN"/>
    <property type="match status" value="1"/>
</dbReference>
<feature type="compositionally biased region" description="Low complexity" evidence="4">
    <location>
        <begin position="647"/>
        <end position="669"/>
    </location>
</feature>
<feature type="domain" description="Response regulatory" evidence="6">
    <location>
        <begin position="873"/>
        <end position="1017"/>
    </location>
</feature>
<name>A0A0C9N163_9FUNG</name>
<feature type="region of interest" description="Disordered" evidence="4">
    <location>
        <begin position="458"/>
        <end position="479"/>
    </location>
</feature>
<keyword evidence="2" id="KW-0902">Two-component regulatory system</keyword>
<dbReference type="PROSITE" id="PS50110">
    <property type="entry name" value="RESPONSE_REGULATORY"/>
    <property type="match status" value="1"/>
</dbReference>
<dbReference type="STRING" id="91626.A0A0C9N163"/>
<dbReference type="OrthoDB" id="10266508at2759"/>
<dbReference type="GO" id="GO:0000155">
    <property type="term" value="F:phosphorelay sensor kinase activity"/>
    <property type="evidence" value="ECO:0007669"/>
    <property type="project" value="InterPro"/>
</dbReference>
<dbReference type="InterPro" id="IPR011006">
    <property type="entry name" value="CheY-like_superfamily"/>
</dbReference>
<dbReference type="SUPFAM" id="SSF52172">
    <property type="entry name" value="CheY-like"/>
    <property type="match status" value="1"/>
</dbReference>
<evidence type="ECO:0000259" key="6">
    <source>
        <dbReference type="PROSITE" id="PS50110"/>
    </source>
</evidence>
<dbReference type="InterPro" id="IPR036890">
    <property type="entry name" value="HATPase_C_sf"/>
</dbReference>
<dbReference type="SMART" id="SM00388">
    <property type="entry name" value="HisKA"/>
    <property type="match status" value="1"/>
</dbReference>
<dbReference type="CDD" id="cd17546">
    <property type="entry name" value="REC_hyHK_CKI1_RcsC-like"/>
    <property type="match status" value="1"/>
</dbReference>
<feature type="compositionally biased region" description="Low complexity" evidence="4">
    <location>
        <begin position="715"/>
        <end position="735"/>
    </location>
</feature>
<dbReference type="InterPro" id="IPR036097">
    <property type="entry name" value="HisK_dim/P_sf"/>
</dbReference>
<feature type="compositionally biased region" description="Polar residues" evidence="4">
    <location>
        <begin position="705"/>
        <end position="714"/>
    </location>
</feature>
<accession>A0A0C9N163</accession>
<reference evidence="7" key="1">
    <citation type="submission" date="2014-09" db="EMBL/GenBank/DDBJ databases">
        <title>Draft genome sequence of an oleaginous Mucoromycotina fungus Mucor ambiguus NBRC6742.</title>
        <authorList>
            <person name="Takeda I."/>
            <person name="Yamane N."/>
            <person name="Morita T."/>
            <person name="Tamano K."/>
            <person name="Machida M."/>
            <person name="Baker S."/>
            <person name="Koike H."/>
        </authorList>
    </citation>
    <scope>NUCLEOTIDE SEQUENCE</scope>
    <source>
        <strain evidence="7">NBRC 6742</strain>
    </source>
</reference>
<dbReference type="SMART" id="SM00387">
    <property type="entry name" value="HATPase_c"/>
    <property type="match status" value="1"/>
</dbReference>
<evidence type="ECO:0000256" key="1">
    <source>
        <dbReference type="ARBA" id="ARBA00022553"/>
    </source>
</evidence>
<dbReference type="InterPro" id="IPR005467">
    <property type="entry name" value="His_kinase_dom"/>
</dbReference>
<feature type="domain" description="Histidine kinase" evidence="5">
    <location>
        <begin position="268"/>
        <end position="629"/>
    </location>
</feature>
<feature type="compositionally biased region" description="Polar residues" evidence="4">
    <location>
        <begin position="459"/>
        <end position="474"/>
    </location>
</feature>
<dbReference type="SMART" id="SM00448">
    <property type="entry name" value="REC"/>
    <property type="match status" value="1"/>
</dbReference>
<evidence type="ECO:0000313" key="8">
    <source>
        <dbReference type="Proteomes" id="UP000053815"/>
    </source>
</evidence>
<dbReference type="EMBL" id="DF836572">
    <property type="protein sequence ID" value="GAN09687.1"/>
    <property type="molecule type" value="Genomic_DNA"/>
</dbReference>
<dbReference type="Gene3D" id="1.10.287.130">
    <property type="match status" value="1"/>
</dbReference>
<feature type="modified residue" description="4-aspartylphosphate" evidence="3">
    <location>
        <position position="923"/>
    </location>
</feature>
<dbReference type="Gene3D" id="3.40.50.2300">
    <property type="match status" value="1"/>
</dbReference>
<dbReference type="InterPro" id="IPR004358">
    <property type="entry name" value="Sig_transdc_His_kin-like_C"/>
</dbReference>
<feature type="region of interest" description="Disordered" evidence="4">
    <location>
        <begin position="506"/>
        <end position="527"/>
    </location>
</feature>
<keyword evidence="1 3" id="KW-0597">Phosphoprotein</keyword>
<dbReference type="InterPro" id="IPR003594">
    <property type="entry name" value="HATPase_dom"/>
</dbReference>
<dbReference type="SUPFAM" id="SSF47384">
    <property type="entry name" value="Homodimeric domain of signal transducing histidine kinase"/>
    <property type="match status" value="1"/>
</dbReference>
<evidence type="ECO:0000256" key="4">
    <source>
        <dbReference type="SAM" id="MobiDB-lite"/>
    </source>
</evidence>
<feature type="compositionally biased region" description="Low complexity" evidence="4">
    <location>
        <begin position="818"/>
        <end position="828"/>
    </location>
</feature>
<feature type="region of interest" description="Disordered" evidence="4">
    <location>
        <begin position="810"/>
        <end position="833"/>
    </location>
</feature>
<dbReference type="Gene3D" id="3.30.565.10">
    <property type="entry name" value="Histidine kinase-like ATPase, C-terminal domain"/>
    <property type="match status" value="1"/>
</dbReference>
<organism evidence="7">
    <name type="scientific">Mucor ambiguus</name>
    <dbReference type="NCBI Taxonomy" id="91626"/>
    <lineage>
        <taxon>Eukaryota</taxon>
        <taxon>Fungi</taxon>
        <taxon>Fungi incertae sedis</taxon>
        <taxon>Mucoromycota</taxon>
        <taxon>Mucoromycotina</taxon>
        <taxon>Mucoromycetes</taxon>
        <taxon>Mucorales</taxon>
        <taxon>Mucorineae</taxon>
        <taxon>Mucoraceae</taxon>
        <taxon>Mucor</taxon>
    </lineage>
</organism>
<dbReference type="SUPFAM" id="SSF55874">
    <property type="entry name" value="ATPase domain of HSP90 chaperone/DNA topoisomerase II/histidine kinase"/>
    <property type="match status" value="2"/>
</dbReference>
<dbReference type="PANTHER" id="PTHR45339">
    <property type="entry name" value="HYBRID SIGNAL TRANSDUCTION HISTIDINE KINASE J"/>
    <property type="match status" value="1"/>
</dbReference>
<dbReference type="AlphaFoldDB" id="A0A0C9N163"/>
<dbReference type="PRINTS" id="PR00344">
    <property type="entry name" value="BCTRLSENSOR"/>
</dbReference>
<dbReference type="Pfam" id="PF00512">
    <property type="entry name" value="HisKA"/>
    <property type="match status" value="1"/>
</dbReference>
<dbReference type="InterPro" id="IPR001789">
    <property type="entry name" value="Sig_transdc_resp-reg_receiver"/>
</dbReference>
<evidence type="ECO:0000256" key="2">
    <source>
        <dbReference type="ARBA" id="ARBA00023012"/>
    </source>
</evidence>
<protein>
    <submittedName>
        <fullName evidence="7">Uncharacterized protein</fullName>
    </submittedName>
</protein>
<dbReference type="Pfam" id="PF00072">
    <property type="entry name" value="Response_reg"/>
    <property type="match status" value="1"/>
</dbReference>
<feature type="region of interest" description="Disordered" evidence="4">
    <location>
        <begin position="645"/>
        <end position="674"/>
    </location>
</feature>
<feature type="compositionally biased region" description="Low complexity" evidence="4">
    <location>
        <begin position="98"/>
        <end position="116"/>
    </location>
</feature>
<gene>
    <name evidence="7" type="ORF">MAM1_0283d09219</name>
</gene>
<keyword evidence="8" id="KW-1185">Reference proteome</keyword>
<dbReference type="CDD" id="cd16922">
    <property type="entry name" value="HATPase_EvgS-ArcB-TorS-like"/>
    <property type="match status" value="1"/>
</dbReference>
<dbReference type="InterPro" id="IPR003661">
    <property type="entry name" value="HisK_dim/P_dom"/>
</dbReference>
<dbReference type="Proteomes" id="UP000053815">
    <property type="component" value="Unassembled WGS sequence"/>
</dbReference>
<feature type="region of interest" description="Disordered" evidence="4">
    <location>
        <begin position="93"/>
        <end position="116"/>
    </location>
</feature>
<sequence length="1079" mass="119194">MDMHEDSDQTPTNNSHCIPNEVAALYTSTFQYVGMEFVDALMREITVQAQVDSALFLQLLSPEEYKEIASIYMKDSKSRFHVVSCAVSTTSSPEIQHSSCSSGDDPSPSSNVDSTSDGLQDQFLLIRSCFSNQASMKSRLTNAIIPLSSLNASSPYIKTLLHNDKIASIAHRKDKEEIERGVYPDYEHFVGYRLESTQKKDSVIRGLLCVTDHATIDSRKLSIISTILDTVHTRCISELDQLQRQEQLISARDLAVLDAENKLKFLADMSHEIRTPMNAVIALTDLLLQERSSLNIEQIEHLEVIQTSGSHLLTIINDILDISKLNHDPKFKLESRRFSLRKCLKAKNNKQDTLNMARHQASMSQQNKVVYVLECPPDKDDNLPLPQLIAQLENKGVLLRPLLHKKGKTVLPVIWKIDSDVPDHLLGDTMRLTQIMLNLCSNAVKFTKQGGIHIRIKRSTPTPLRTPSSQTTTTRHNERRMTFKERYDAKIETMWTQALQDRRDRNSNAYNPAMSPTSSSTGTSGGGGLVAGYNSSATSLDDPDMDYFGEKSILEISVTDTGIGIPADRLPKLFKSFSQIDISTARRYGGTGLGLAISSTLVNRMGGCVWVESEEGVGSRFALTLPMTVAPRGRNYSCDSTPLGFAGSPSSPGSTVSDSSSSVHSALGGSNTGNDIISPISSMYTFTTPAVNNTPNNPGYFPLTTMHTSSLTATPQPHQQPQQHQQHQQQQQQQHRPVLPRTTHQQLYPSEALNIRTEPQLIPQIIQANTGSNESFSPMAEDTHALNAPPPTTMEPRNAEDVKRVIANTGSSNNTIHNSLSANNASSNQGRKSYNDLLSPASRSTRVGITKQHYHNRKPQTKEENLAKMHPLRILLAEDNILNQKIAISILKRLGYVDVAIANNGSEVLTLMKTSVFDVIFMDLYMPEMDGLEVTREIIKERTRQKQADMALSCDSAQTSESLASSDLLNTVDVYIIALTASASREDRQICIDAGMNDFISKPFTMTEMKSALKTCANKRKKRRKLAQQKQMEEVFTDTAAAAGIHPTASTSTEMIHATTDDPMLDVQTAAPSSSTPST</sequence>
<evidence type="ECO:0000313" key="7">
    <source>
        <dbReference type="EMBL" id="GAN09687.1"/>
    </source>
</evidence>
<proteinExistence type="predicted"/>
<evidence type="ECO:0000256" key="3">
    <source>
        <dbReference type="PROSITE-ProRule" id="PRU00169"/>
    </source>
</evidence>
<evidence type="ECO:0000259" key="5">
    <source>
        <dbReference type="PROSITE" id="PS50109"/>
    </source>
</evidence>
<dbReference type="Pfam" id="PF02518">
    <property type="entry name" value="HATPase_c"/>
    <property type="match status" value="1"/>
</dbReference>
<feature type="region of interest" description="Disordered" evidence="4">
    <location>
        <begin position="697"/>
        <end position="739"/>
    </location>
</feature>